<sequence>NNKSANICDKLDEYSNSVYSEEQFLKYSDVKACYELTSYNKTKPIQVIETVKEYLKGFYA</sequence>
<organism evidence="1 2">
    <name type="scientific">Gigaspora margarita</name>
    <dbReference type="NCBI Taxonomy" id="4874"/>
    <lineage>
        <taxon>Eukaryota</taxon>
        <taxon>Fungi</taxon>
        <taxon>Fungi incertae sedis</taxon>
        <taxon>Mucoromycota</taxon>
        <taxon>Glomeromycotina</taxon>
        <taxon>Glomeromycetes</taxon>
        <taxon>Diversisporales</taxon>
        <taxon>Gigasporaceae</taxon>
        <taxon>Gigaspora</taxon>
    </lineage>
</organism>
<proteinExistence type="predicted"/>
<accession>A0ABN7WVA3</accession>
<name>A0ABN7WVA3_GIGMA</name>
<feature type="non-terminal residue" evidence="1">
    <location>
        <position position="1"/>
    </location>
</feature>
<reference evidence="1 2" key="1">
    <citation type="submission" date="2021-06" db="EMBL/GenBank/DDBJ databases">
        <authorList>
            <person name="Kallberg Y."/>
            <person name="Tangrot J."/>
            <person name="Rosling A."/>
        </authorList>
    </citation>
    <scope>NUCLEOTIDE SEQUENCE [LARGE SCALE GENOMIC DNA]</scope>
    <source>
        <strain evidence="1 2">120-4 pot B 10/14</strain>
    </source>
</reference>
<feature type="non-terminal residue" evidence="1">
    <location>
        <position position="60"/>
    </location>
</feature>
<comment type="caution">
    <text evidence="1">The sequence shown here is derived from an EMBL/GenBank/DDBJ whole genome shotgun (WGS) entry which is preliminary data.</text>
</comment>
<dbReference type="EMBL" id="CAJVQB010062526">
    <property type="protein sequence ID" value="CAG8840304.1"/>
    <property type="molecule type" value="Genomic_DNA"/>
</dbReference>
<keyword evidence="2" id="KW-1185">Reference proteome</keyword>
<evidence type="ECO:0000313" key="2">
    <source>
        <dbReference type="Proteomes" id="UP000789901"/>
    </source>
</evidence>
<dbReference type="Proteomes" id="UP000789901">
    <property type="component" value="Unassembled WGS sequence"/>
</dbReference>
<gene>
    <name evidence="1" type="ORF">GMARGA_LOCUS34849</name>
</gene>
<evidence type="ECO:0000313" key="1">
    <source>
        <dbReference type="EMBL" id="CAG8840304.1"/>
    </source>
</evidence>
<protein>
    <submittedName>
        <fullName evidence="1">38000_t:CDS:1</fullName>
    </submittedName>
</protein>